<sequence>MPARARPGVRARRPSATIVLAVAVGALAVAAWVATLLVPDPQPPTVAAAVAKVTAHLDRIEGTLPTEIVLDRSEEITRAACPLDGRGDQADVQRVIRIDPAFDRVGWAAGLERAFPVADGWVVRATALESRENLGIRLVGRDLIVIDVTARGGDGQARIEMRSTSECSRAG</sequence>
<accession>A0ABY4C2R3</accession>
<name>A0ABY4C2R3_9MICO</name>
<organism evidence="1 2">
    <name type="scientific">Agromyces larvae</name>
    <dbReference type="NCBI Taxonomy" id="2929802"/>
    <lineage>
        <taxon>Bacteria</taxon>
        <taxon>Bacillati</taxon>
        <taxon>Actinomycetota</taxon>
        <taxon>Actinomycetes</taxon>
        <taxon>Micrococcales</taxon>
        <taxon>Microbacteriaceae</taxon>
        <taxon>Agromyces</taxon>
    </lineage>
</organism>
<keyword evidence="2" id="KW-1185">Reference proteome</keyword>
<proteinExistence type="predicted"/>
<reference evidence="1 2" key="1">
    <citation type="submission" date="2022-03" db="EMBL/GenBank/DDBJ databases">
        <title>Mucilaginibacter sp. isolated from the gut of Protaetia brevitarsis seulensis larvae.</title>
        <authorList>
            <person name="Won M."/>
            <person name="Kim S.-J."/>
            <person name="Kwon S.-W."/>
        </authorList>
    </citation>
    <scope>NUCLEOTIDE SEQUENCE [LARGE SCALE GENOMIC DNA]</scope>
    <source>
        <strain evidence="1 2">CFWR-12</strain>
    </source>
</reference>
<gene>
    <name evidence="1" type="ORF">MTO99_08515</name>
</gene>
<protein>
    <submittedName>
        <fullName evidence="1">Uncharacterized protein</fullName>
    </submittedName>
</protein>
<dbReference type="RefSeq" id="WP_243558390.1">
    <property type="nucleotide sequence ID" value="NZ_CP094528.1"/>
</dbReference>
<dbReference type="Proteomes" id="UP000832097">
    <property type="component" value="Chromosome"/>
</dbReference>
<evidence type="ECO:0000313" key="2">
    <source>
        <dbReference type="Proteomes" id="UP000832097"/>
    </source>
</evidence>
<dbReference type="EMBL" id="CP094528">
    <property type="protein sequence ID" value="UOE45771.1"/>
    <property type="molecule type" value="Genomic_DNA"/>
</dbReference>
<evidence type="ECO:0000313" key="1">
    <source>
        <dbReference type="EMBL" id="UOE45771.1"/>
    </source>
</evidence>